<dbReference type="STRING" id="1123360.thalar_00705"/>
<dbReference type="eggNOG" id="ENOG502ZBDK">
    <property type="taxonomic scope" value="Bacteria"/>
</dbReference>
<gene>
    <name evidence="1" type="ORF">thalar_00705</name>
</gene>
<accession>S9RT51</accession>
<proteinExistence type="predicted"/>
<dbReference type="Proteomes" id="UP000015351">
    <property type="component" value="Unassembled WGS sequence"/>
</dbReference>
<dbReference type="AlphaFoldDB" id="S9RT51"/>
<comment type="caution">
    <text evidence="1">The sequence shown here is derived from an EMBL/GenBank/DDBJ whole genome shotgun (WGS) entry which is preliminary data.</text>
</comment>
<organism evidence="1 2">
    <name type="scientific">Litoreibacter arenae DSM 19593</name>
    <dbReference type="NCBI Taxonomy" id="1123360"/>
    <lineage>
        <taxon>Bacteria</taxon>
        <taxon>Pseudomonadati</taxon>
        <taxon>Pseudomonadota</taxon>
        <taxon>Alphaproteobacteria</taxon>
        <taxon>Rhodobacterales</taxon>
        <taxon>Roseobacteraceae</taxon>
        <taxon>Litoreibacter</taxon>
    </lineage>
</organism>
<name>S9RT51_9RHOB</name>
<sequence>MVAGMVEISEITDRKSLEAWLLEQDDPKAVSAIIAHRAAMRVLPIAWQWFSKVTHKSDMATLRVLRAPLTSEVACFATIFVAAPIAAARAADVAVTYAGTAADTAAARDDTVARADAAAARAAASAISHAAKVSGAADAAAEPTLVAIARVAAAEYSTSINLNIWPHIRRDCSAYLAGEDFTSAHLWPGDGNPLAQVWEALKKDLSKPAGSEATARGETGLDWSFWIDWYDRALTGTEDRWDMLTEIALLDSKVWEGEASVLMDEINKIWRMHSAAAAPNGEELSVNSANGRYRVTPAVADTAELYAETRGKLSAVLSLPAFQEPLENQYTALREELDMLRNANATHDDAPRMLHSTCVRARARLRVKFQNEVCPTPEEDANSLDLLGSVEEVISDLVSQNEKVKQAVIAKAKVSFELHGDRAEIIAEADMQLAEISEGLLATQMPELAEVIRDPSASDDEKAEALYVSAARLLRVGVIEAYKGSKSVVGEIEWWSERGVKLTVNAGKIVGASAAVTSPLWLENALKVILTLL</sequence>
<dbReference type="EMBL" id="AONI01000006">
    <property type="protein sequence ID" value="EPX81255.1"/>
    <property type="molecule type" value="Genomic_DNA"/>
</dbReference>
<evidence type="ECO:0000313" key="2">
    <source>
        <dbReference type="Proteomes" id="UP000015351"/>
    </source>
</evidence>
<keyword evidence="2" id="KW-1185">Reference proteome</keyword>
<dbReference type="HOGENOM" id="CLU_510739_0_0_5"/>
<reference evidence="2" key="1">
    <citation type="journal article" date="2013" name="Stand. Genomic Sci.">
        <title>Genome sequence of the Litoreibacter arenae type strain (DSM 19593(T)), a member of the Roseobacter clade isolated from sea sand.</title>
        <authorList>
            <person name="Riedel T."/>
            <person name="Fiebig A."/>
            <person name="Petersen J."/>
            <person name="Gronow S."/>
            <person name="Kyrpides N.C."/>
            <person name="Goker M."/>
            <person name="Klenk H.P."/>
        </authorList>
    </citation>
    <scope>NUCLEOTIDE SEQUENCE [LARGE SCALE GENOMIC DNA]</scope>
    <source>
        <strain evidence="2">DSM 19593</strain>
    </source>
</reference>
<evidence type="ECO:0000313" key="1">
    <source>
        <dbReference type="EMBL" id="EPX81255.1"/>
    </source>
</evidence>
<protein>
    <submittedName>
        <fullName evidence="1">Uncharacterized protein</fullName>
    </submittedName>
</protein>